<accession>A0A175RNL9</accession>
<dbReference type="SUPFAM" id="SSF47413">
    <property type="entry name" value="lambda repressor-like DNA-binding domains"/>
    <property type="match status" value="1"/>
</dbReference>
<dbReference type="PROSITE" id="PS50943">
    <property type="entry name" value="HTH_CROC1"/>
    <property type="match status" value="1"/>
</dbReference>
<dbReference type="CDD" id="cd00093">
    <property type="entry name" value="HTH_XRE"/>
    <property type="match status" value="1"/>
</dbReference>
<dbReference type="RefSeq" id="WP_058726318.1">
    <property type="nucleotide sequence ID" value="NZ_LDQC01000065.1"/>
</dbReference>
<name>A0A175RNL9_9MICO</name>
<evidence type="ECO:0000313" key="3">
    <source>
        <dbReference type="Proteomes" id="UP000078252"/>
    </source>
</evidence>
<dbReference type="AlphaFoldDB" id="A0A175RNL9"/>
<dbReference type="Pfam" id="PF01381">
    <property type="entry name" value="HTH_3"/>
    <property type="match status" value="1"/>
</dbReference>
<dbReference type="SMART" id="SM00530">
    <property type="entry name" value="HTH_XRE"/>
    <property type="match status" value="1"/>
</dbReference>
<comment type="caution">
    <text evidence="2">The sequence shown here is derived from an EMBL/GenBank/DDBJ whole genome shotgun (WGS) entry which is preliminary data.</text>
</comment>
<proteinExistence type="predicted"/>
<dbReference type="InterPro" id="IPR010982">
    <property type="entry name" value="Lambda_DNA-bd_dom_sf"/>
</dbReference>
<sequence length="76" mass="8275">MRSAVIRDAGILGDLLVELRTEAGLSQRELAERLGVSQRYVVELEQGKQTKSIERLLAFVKTTGGALYLELGGDDA</sequence>
<evidence type="ECO:0000313" key="2">
    <source>
        <dbReference type="EMBL" id="KTR04534.1"/>
    </source>
</evidence>
<dbReference type="Proteomes" id="UP000078252">
    <property type="component" value="Unassembled WGS sequence"/>
</dbReference>
<protein>
    <recommendedName>
        <fullName evidence="1">HTH cro/C1-type domain-containing protein</fullName>
    </recommendedName>
</protein>
<gene>
    <name evidence="2" type="ORF">NS184_11905</name>
</gene>
<dbReference type="OrthoDB" id="3255837at2"/>
<reference evidence="2 3" key="1">
    <citation type="journal article" date="2016" name="Front. Microbiol.">
        <title>Genomic Resource of Rice Seed Associated Bacteria.</title>
        <authorList>
            <person name="Midha S."/>
            <person name="Bansal K."/>
            <person name="Sharma S."/>
            <person name="Kumar N."/>
            <person name="Patil P.P."/>
            <person name="Chaudhry V."/>
            <person name="Patil P.B."/>
        </authorList>
    </citation>
    <scope>NUCLEOTIDE SEQUENCE [LARGE SCALE GENOMIC DNA]</scope>
    <source>
        <strain evidence="2 3">NS184</strain>
    </source>
</reference>
<dbReference type="PATRIC" id="fig|33881.3.peg.2779"/>
<dbReference type="Gene3D" id="1.10.260.40">
    <property type="entry name" value="lambda repressor-like DNA-binding domains"/>
    <property type="match status" value="1"/>
</dbReference>
<organism evidence="2 3">
    <name type="scientific">Curtobacterium luteum</name>
    <dbReference type="NCBI Taxonomy" id="33881"/>
    <lineage>
        <taxon>Bacteria</taxon>
        <taxon>Bacillati</taxon>
        <taxon>Actinomycetota</taxon>
        <taxon>Actinomycetes</taxon>
        <taxon>Micrococcales</taxon>
        <taxon>Microbacteriaceae</taxon>
        <taxon>Curtobacterium</taxon>
    </lineage>
</organism>
<evidence type="ECO:0000259" key="1">
    <source>
        <dbReference type="PROSITE" id="PS50943"/>
    </source>
</evidence>
<feature type="domain" description="HTH cro/C1-type" evidence="1">
    <location>
        <begin position="16"/>
        <end position="69"/>
    </location>
</feature>
<dbReference type="InterPro" id="IPR001387">
    <property type="entry name" value="Cro/C1-type_HTH"/>
</dbReference>
<dbReference type="GO" id="GO:0003677">
    <property type="term" value="F:DNA binding"/>
    <property type="evidence" value="ECO:0007669"/>
    <property type="project" value="InterPro"/>
</dbReference>
<dbReference type="EMBL" id="LDQC01000065">
    <property type="protein sequence ID" value="KTR04534.1"/>
    <property type="molecule type" value="Genomic_DNA"/>
</dbReference>